<feature type="transmembrane region" description="Helical" evidence="5">
    <location>
        <begin position="12"/>
        <end position="37"/>
    </location>
</feature>
<feature type="transmembrane region" description="Helical" evidence="5">
    <location>
        <begin position="95"/>
        <end position="113"/>
    </location>
</feature>
<keyword evidence="2 5" id="KW-0812">Transmembrane</keyword>
<evidence type="ECO:0000256" key="1">
    <source>
        <dbReference type="ARBA" id="ARBA00004141"/>
    </source>
</evidence>
<dbReference type="Proteomes" id="UP000190286">
    <property type="component" value="Unassembled WGS sequence"/>
</dbReference>
<proteinExistence type="predicted"/>
<evidence type="ECO:0000256" key="5">
    <source>
        <dbReference type="SAM" id="Phobius"/>
    </source>
</evidence>
<name>A0A1T4X6H9_9FIRM</name>
<dbReference type="GO" id="GO:0016020">
    <property type="term" value="C:membrane"/>
    <property type="evidence" value="ECO:0007669"/>
    <property type="project" value="UniProtKB-SubCell"/>
</dbReference>
<sequence>MEKRNLFVSGKAVVAAVCGAFTAAFGWLGWLVVAWAACMALDWVSGSAAAASRGAWSSAAARAGIWHKAGMVVVVLVCALTDAVLAVAVANLPGLGLEVNGVVLPVVLVWYIFTELGSIAENAAAMGAPVPGWLVRILAQGKEGAEK</sequence>
<comment type="subcellular location">
    <subcellularLocation>
        <location evidence="1">Membrane</location>
        <topology evidence="1">Multi-pass membrane protein</topology>
    </subcellularLocation>
</comment>
<evidence type="ECO:0000256" key="4">
    <source>
        <dbReference type="ARBA" id="ARBA00023136"/>
    </source>
</evidence>
<keyword evidence="7" id="KW-1185">Reference proteome</keyword>
<evidence type="ECO:0000256" key="2">
    <source>
        <dbReference type="ARBA" id="ARBA00022692"/>
    </source>
</evidence>
<evidence type="ECO:0000313" key="7">
    <source>
        <dbReference type="Proteomes" id="UP000190286"/>
    </source>
</evidence>
<keyword evidence="3 5" id="KW-1133">Transmembrane helix</keyword>
<dbReference type="OrthoDB" id="88184at2"/>
<dbReference type="STRING" id="745368.SAMN02745178_01491"/>
<protein>
    <submittedName>
        <fullName evidence="6">Toxin secretion/phage lysis holin</fullName>
    </submittedName>
</protein>
<dbReference type="Pfam" id="PF05105">
    <property type="entry name" value="Phage_holin_4_1"/>
    <property type="match status" value="1"/>
</dbReference>
<organism evidence="6 7">
    <name type="scientific">Gemmiger formicilis</name>
    <dbReference type="NCBI Taxonomy" id="745368"/>
    <lineage>
        <taxon>Bacteria</taxon>
        <taxon>Bacillati</taxon>
        <taxon>Bacillota</taxon>
        <taxon>Clostridia</taxon>
        <taxon>Eubacteriales</taxon>
        <taxon>Gemmiger</taxon>
    </lineage>
</organism>
<dbReference type="AlphaFoldDB" id="A0A1T4X6H9"/>
<dbReference type="EMBL" id="FUYF01000006">
    <property type="protein sequence ID" value="SKA85017.1"/>
    <property type="molecule type" value="Genomic_DNA"/>
</dbReference>
<evidence type="ECO:0000256" key="3">
    <source>
        <dbReference type="ARBA" id="ARBA00022989"/>
    </source>
</evidence>
<dbReference type="GeneID" id="93337954"/>
<reference evidence="6 7" key="1">
    <citation type="submission" date="2017-02" db="EMBL/GenBank/DDBJ databases">
        <authorList>
            <person name="Peterson S.W."/>
        </authorList>
    </citation>
    <scope>NUCLEOTIDE SEQUENCE [LARGE SCALE GENOMIC DNA]</scope>
    <source>
        <strain evidence="6 7">ATCC 27749</strain>
    </source>
</reference>
<feature type="transmembrane region" description="Helical" evidence="5">
    <location>
        <begin position="65"/>
        <end position="88"/>
    </location>
</feature>
<accession>A0A1T4X6H9</accession>
<evidence type="ECO:0000313" key="6">
    <source>
        <dbReference type="EMBL" id="SKA85017.1"/>
    </source>
</evidence>
<keyword evidence="4 5" id="KW-0472">Membrane</keyword>
<dbReference type="InterPro" id="IPR006480">
    <property type="entry name" value="Phage_holin_4_1"/>
</dbReference>
<gene>
    <name evidence="6" type="ORF">SAMN02745178_01491</name>
</gene>
<dbReference type="RefSeq" id="WP_078784423.1">
    <property type="nucleotide sequence ID" value="NZ_CAJKTF010000004.1"/>
</dbReference>